<evidence type="ECO:0000256" key="2">
    <source>
        <dbReference type="ARBA" id="ARBA00022598"/>
    </source>
</evidence>
<reference evidence="4" key="1">
    <citation type="journal article" date="2020" name="Nat. Commun.">
        <title>Genome assembly of wild tea tree DASZ reveals pedigree and selection history of tea varieties.</title>
        <authorList>
            <person name="Zhang W."/>
            <person name="Zhang Y."/>
            <person name="Qiu H."/>
            <person name="Guo Y."/>
            <person name="Wan H."/>
            <person name="Zhang X."/>
            <person name="Scossa F."/>
            <person name="Alseekh S."/>
            <person name="Zhang Q."/>
            <person name="Wang P."/>
            <person name="Xu L."/>
            <person name="Schmidt M.H."/>
            <person name="Jia X."/>
            <person name="Li D."/>
            <person name="Zhu A."/>
            <person name="Guo F."/>
            <person name="Chen W."/>
            <person name="Ni D."/>
            <person name="Usadel B."/>
            <person name="Fernie A.R."/>
            <person name="Wen W."/>
        </authorList>
    </citation>
    <scope>NUCLEOTIDE SEQUENCE [LARGE SCALE GENOMIC DNA]</scope>
    <source>
        <strain evidence="4">cv. G240</strain>
    </source>
</reference>
<dbReference type="PANTHER" id="PTHR43859">
    <property type="entry name" value="ACYL-ACTIVATING ENZYME"/>
    <property type="match status" value="1"/>
</dbReference>
<keyword evidence="2" id="KW-0436">Ligase</keyword>
<dbReference type="PANTHER" id="PTHR43859:SF5">
    <property type="entry name" value="ISOVALERATE--COA LIGASE AAE2"/>
    <property type="match status" value="1"/>
</dbReference>
<dbReference type="EMBL" id="JACBKZ010000001">
    <property type="protein sequence ID" value="KAF5960867.1"/>
    <property type="molecule type" value="Genomic_DNA"/>
</dbReference>
<sequence>MNRFLKNSLSLFIGSVNRIQPIPTSIQFSRQFSGNLEQDPCESVEGLVRCPANHIPLSPITFLERSAKVYRDRTSLVYGSVKYTWKETHERCLRLASALTH</sequence>
<protein>
    <submittedName>
        <fullName evidence="3">Uncharacterized protein</fullName>
    </submittedName>
</protein>
<comment type="caution">
    <text evidence="3">The sequence shown here is derived from an EMBL/GenBank/DDBJ whole genome shotgun (WGS) entry which is preliminary data.</text>
</comment>
<accession>A0A7J7I8M1</accession>
<evidence type="ECO:0000313" key="4">
    <source>
        <dbReference type="Proteomes" id="UP000593564"/>
    </source>
</evidence>
<evidence type="ECO:0000313" key="3">
    <source>
        <dbReference type="EMBL" id="KAF5960867.1"/>
    </source>
</evidence>
<evidence type="ECO:0000256" key="1">
    <source>
        <dbReference type="ARBA" id="ARBA00006432"/>
    </source>
</evidence>
<dbReference type="GO" id="GO:0016874">
    <property type="term" value="F:ligase activity"/>
    <property type="evidence" value="ECO:0007669"/>
    <property type="project" value="UniProtKB-KW"/>
</dbReference>
<dbReference type="Proteomes" id="UP000593564">
    <property type="component" value="Unassembled WGS sequence"/>
</dbReference>
<dbReference type="Gene3D" id="3.40.50.980">
    <property type="match status" value="1"/>
</dbReference>
<dbReference type="SUPFAM" id="SSF56801">
    <property type="entry name" value="Acetyl-CoA synthetase-like"/>
    <property type="match status" value="1"/>
</dbReference>
<proteinExistence type="inferred from homology"/>
<dbReference type="AlphaFoldDB" id="A0A7J7I8M1"/>
<gene>
    <name evidence="3" type="ORF">HYC85_002076</name>
</gene>
<keyword evidence="4" id="KW-1185">Reference proteome</keyword>
<name>A0A7J7I8M1_CAMSI</name>
<organism evidence="3 4">
    <name type="scientific">Camellia sinensis</name>
    <name type="common">Tea plant</name>
    <name type="synonym">Thea sinensis</name>
    <dbReference type="NCBI Taxonomy" id="4442"/>
    <lineage>
        <taxon>Eukaryota</taxon>
        <taxon>Viridiplantae</taxon>
        <taxon>Streptophyta</taxon>
        <taxon>Embryophyta</taxon>
        <taxon>Tracheophyta</taxon>
        <taxon>Spermatophyta</taxon>
        <taxon>Magnoliopsida</taxon>
        <taxon>eudicotyledons</taxon>
        <taxon>Gunneridae</taxon>
        <taxon>Pentapetalae</taxon>
        <taxon>asterids</taxon>
        <taxon>Ericales</taxon>
        <taxon>Theaceae</taxon>
        <taxon>Camellia</taxon>
    </lineage>
</organism>
<reference evidence="3 4" key="2">
    <citation type="submission" date="2020-07" db="EMBL/GenBank/DDBJ databases">
        <title>Genome assembly of wild tea tree DASZ reveals pedigree and selection history of tea varieties.</title>
        <authorList>
            <person name="Zhang W."/>
        </authorList>
    </citation>
    <scope>NUCLEOTIDE SEQUENCE [LARGE SCALE GENOMIC DNA]</scope>
    <source>
        <strain evidence="4">cv. G240</strain>
        <tissue evidence="3">Leaf</tissue>
    </source>
</reference>
<comment type="similarity">
    <text evidence="1">Belongs to the ATP-dependent AMP-binding enzyme family.</text>
</comment>